<dbReference type="Proteomes" id="UP000230935">
    <property type="component" value="Unassembled WGS sequence"/>
</dbReference>
<evidence type="ECO:0000313" key="2">
    <source>
        <dbReference type="EMBL" id="PIS04706.1"/>
    </source>
</evidence>
<name>A0A2H0W057_9BACT</name>
<dbReference type="SUPFAM" id="SSF101960">
    <property type="entry name" value="Stabilizer of iron transporter SufD"/>
    <property type="match status" value="1"/>
</dbReference>
<organism evidence="2 3">
    <name type="scientific">Candidatus Buchananbacteria bacterium CG10_big_fil_rev_8_21_14_0_10_42_9</name>
    <dbReference type="NCBI Taxonomy" id="1974526"/>
    <lineage>
        <taxon>Bacteria</taxon>
        <taxon>Candidatus Buchananiibacteriota</taxon>
    </lineage>
</organism>
<gene>
    <name evidence="2" type="ORF">COT81_05055</name>
</gene>
<dbReference type="InterPro" id="IPR055346">
    <property type="entry name" value="Fe-S_cluster_assembly_SufBD"/>
</dbReference>
<feature type="domain" description="SUF system FeS cluster assembly SufBD core" evidence="1">
    <location>
        <begin position="136"/>
        <end position="358"/>
    </location>
</feature>
<dbReference type="EMBL" id="PEZZ01000040">
    <property type="protein sequence ID" value="PIS04706.1"/>
    <property type="molecule type" value="Genomic_DNA"/>
</dbReference>
<comment type="caution">
    <text evidence="2">The sequence shown here is derived from an EMBL/GenBank/DDBJ whole genome shotgun (WGS) entry which is preliminary data.</text>
</comment>
<dbReference type="PANTHER" id="PTHR43575">
    <property type="entry name" value="PROTEIN ABCI7, CHLOROPLASTIC"/>
    <property type="match status" value="1"/>
</dbReference>
<evidence type="ECO:0000259" key="1">
    <source>
        <dbReference type="Pfam" id="PF01458"/>
    </source>
</evidence>
<dbReference type="AlphaFoldDB" id="A0A2H0W057"/>
<protein>
    <recommendedName>
        <fullName evidence="1">SUF system FeS cluster assembly SufBD core domain-containing protein</fullName>
    </recommendedName>
</protein>
<proteinExistence type="predicted"/>
<dbReference type="InterPro" id="IPR000825">
    <property type="entry name" value="SUF_FeS_clus_asmbl_SufBD_core"/>
</dbReference>
<dbReference type="Pfam" id="PF01458">
    <property type="entry name" value="SUFBD_core"/>
    <property type="match status" value="1"/>
</dbReference>
<evidence type="ECO:0000313" key="3">
    <source>
        <dbReference type="Proteomes" id="UP000230935"/>
    </source>
</evidence>
<dbReference type="InterPro" id="IPR037284">
    <property type="entry name" value="SUF_FeS_clus_asmbl_SufBD_sf"/>
</dbReference>
<dbReference type="PANTHER" id="PTHR43575:SF1">
    <property type="entry name" value="PROTEIN ABCI7, CHLOROPLASTIC"/>
    <property type="match status" value="1"/>
</dbReference>
<accession>A0A2H0W057</accession>
<reference evidence="3" key="1">
    <citation type="submission" date="2017-09" db="EMBL/GenBank/DDBJ databases">
        <title>Depth-based differentiation of microbial function through sediment-hosted aquifers and enrichment of novel symbionts in the deep terrestrial subsurface.</title>
        <authorList>
            <person name="Probst A.J."/>
            <person name="Ladd B."/>
            <person name="Jarett J.K."/>
            <person name="Geller-Mcgrath D.E."/>
            <person name="Sieber C.M.K."/>
            <person name="Emerson J.B."/>
            <person name="Anantharaman K."/>
            <person name="Thomas B.C."/>
            <person name="Malmstrom R."/>
            <person name="Stieglmeier M."/>
            <person name="Klingl A."/>
            <person name="Woyke T."/>
            <person name="Ryan C.M."/>
            <person name="Banfield J.F."/>
        </authorList>
    </citation>
    <scope>NUCLEOTIDE SEQUENCE [LARGE SCALE GENOMIC DNA]</scope>
</reference>
<dbReference type="GO" id="GO:0016226">
    <property type="term" value="P:iron-sulfur cluster assembly"/>
    <property type="evidence" value="ECO:0007669"/>
    <property type="project" value="InterPro"/>
</dbReference>
<sequence>MVNTQEQTLKLSRAFGEPEFVAKHRQAAAKILASQSMPTFKYGQGIVVKPRNFKLENLSIDAEIELVKIESQPGVTLRAISPKDSKYLFETVNFSDNYFINLQKAWFNRSAVLEIAPQTRLNKPIEIDLLLSKSSHIDYVLVLVGQGANVEIIEHQKSNQPVFRSSLIEVVVGENAEVQYSLIQSLNLKSTAFDTRRSKVFANGRINWQYVLLGSDFHKLEIGANLVDQGAEAQSNGLIFGSGEQKFNINNSTKHESPLTQSLMNLSGVARDSSNLFAWGSIDIGALAKQSVADEKIDMLVMSEKAQANAIPDLFVATNDVQCGHSASISQLDSDKIFYLQSRGVDQRLATKLLINGFIEPVVKNFKLDERSQTIIHDKVNQIA</sequence>